<dbReference type="Gene3D" id="3.40.50.620">
    <property type="entry name" value="HUPs"/>
    <property type="match status" value="1"/>
</dbReference>
<dbReference type="PROSITE" id="PS50263">
    <property type="entry name" value="CN_HYDROLASE"/>
    <property type="match status" value="1"/>
</dbReference>
<dbReference type="InterPro" id="IPR041856">
    <property type="entry name" value="NAD+_synth_C"/>
</dbReference>
<keyword evidence="9" id="KW-0808">Transferase</keyword>
<dbReference type="GO" id="GO:0005524">
    <property type="term" value="F:ATP binding"/>
    <property type="evidence" value="ECO:0007669"/>
    <property type="project" value="UniProtKB-KW"/>
</dbReference>
<dbReference type="GO" id="GO:0005737">
    <property type="term" value="C:cytoplasm"/>
    <property type="evidence" value="ECO:0007669"/>
    <property type="project" value="InterPro"/>
</dbReference>
<evidence type="ECO:0000313" key="9">
    <source>
        <dbReference type="EMBL" id="SFV65707.1"/>
    </source>
</evidence>
<keyword evidence="9" id="KW-0315">Glutamine amidotransferase</keyword>
<comment type="pathway">
    <text evidence="1">Cofactor biosynthesis; NAD(+) biosynthesis; NAD(+) from deamido-NAD(+) (L-Gln route): step 1/1.</text>
</comment>
<keyword evidence="7" id="KW-0520">NAD</keyword>
<evidence type="ECO:0000256" key="1">
    <source>
        <dbReference type="ARBA" id="ARBA00005188"/>
    </source>
</evidence>
<protein>
    <recommendedName>
        <fullName evidence="3">NAD(+) synthase (glutamine-hydrolyzing)</fullName>
        <ecNumber evidence="3">6.3.5.1</ecNumber>
    </recommendedName>
</protein>
<feature type="domain" description="CN hydrolase" evidence="8">
    <location>
        <begin position="5"/>
        <end position="268"/>
    </location>
</feature>
<evidence type="ECO:0000259" key="8">
    <source>
        <dbReference type="PROSITE" id="PS50263"/>
    </source>
</evidence>
<dbReference type="GO" id="GO:0003952">
    <property type="term" value="F:NAD+ synthase (glutamine-hydrolyzing) activity"/>
    <property type="evidence" value="ECO:0007669"/>
    <property type="project" value="UniProtKB-EC"/>
</dbReference>
<dbReference type="InterPro" id="IPR003694">
    <property type="entry name" value="NAD_synthase"/>
</dbReference>
<dbReference type="NCBIfam" id="TIGR00552">
    <property type="entry name" value="nadE"/>
    <property type="match status" value="1"/>
</dbReference>
<reference evidence="9" key="1">
    <citation type="submission" date="2016-10" db="EMBL/GenBank/DDBJ databases">
        <authorList>
            <person name="de Groot N.N."/>
        </authorList>
    </citation>
    <scope>NUCLEOTIDE SEQUENCE</scope>
</reference>
<dbReference type="InterPro" id="IPR003010">
    <property type="entry name" value="C-N_Hydrolase"/>
</dbReference>
<dbReference type="PIRSF" id="PIRSF006630">
    <property type="entry name" value="NADS_GAT"/>
    <property type="match status" value="1"/>
</dbReference>
<comment type="similarity">
    <text evidence="2">In the C-terminal section; belongs to the NAD synthetase family.</text>
</comment>
<proteinExistence type="inferred from homology"/>
<keyword evidence="4 9" id="KW-0436">Ligase</keyword>
<gene>
    <name evidence="9" type="ORF">MNB_SV-12-234</name>
</gene>
<dbReference type="PANTHER" id="PTHR23090">
    <property type="entry name" value="NH 3 /GLUTAMINE-DEPENDENT NAD + SYNTHETASE"/>
    <property type="match status" value="1"/>
</dbReference>
<dbReference type="EMBL" id="FPHE01000145">
    <property type="protein sequence ID" value="SFV65707.1"/>
    <property type="molecule type" value="Genomic_DNA"/>
</dbReference>
<dbReference type="Gene3D" id="3.60.110.10">
    <property type="entry name" value="Carbon-nitrogen hydrolase"/>
    <property type="match status" value="1"/>
</dbReference>
<evidence type="ECO:0000256" key="2">
    <source>
        <dbReference type="ARBA" id="ARBA00007145"/>
    </source>
</evidence>
<dbReference type="GO" id="GO:0004359">
    <property type="term" value="F:glutaminase activity"/>
    <property type="evidence" value="ECO:0007669"/>
    <property type="project" value="InterPro"/>
</dbReference>
<dbReference type="GO" id="GO:0016740">
    <property type="term" value="F:transferase activity"/>
    <property type="evidence" value="ECO:0007669"/>
    <property type="project" value="UniProtKB-KW"/>
</dbReference>
<evidence type="ECO:0000256" key="7">
    <source>
        <dbReference type="ARBA" id="ARBA00023027"/>
    </source>
</evidence>
<organism evidence="9">
    <name type="scientific">hydrothermal vent metagenome</name>
    <dbReference type="NCBI Taxonomy" id="652676"/>
    <lineage>
        <taxon>unclassified sequences</taxon>
        <taxon>metagenomes</taxon>
        <taxon>ecological metagenomes</taxon>
    </lineage>
</organism>
<dbReference type="PANTHER" id="PTHR23090:SF9">
    <property type="entry name" value="GLUTAMINE-DEPENDENT NAD(+) SYNTHETASE"/>
    <property type="match status" value="1"/>
</dbReference>
<dbReference type="SUPFAM" id="SSF52402">
    <property type="entry name" value="Adenine nucleotide alpha hydrolases-like"/>
    <property type="match status" value="1"/>
</dbReference>
<evidence type="ECO:0000256" key="4">
    <source>
        <dbReference type="ARBA" id="ARBA00022598"/>
    </source>
</evidence>
<dbReference type="InterPro" id="IPR022310">
    <property type="entry name" value="NAD/GMP_synthase"/>
</dbReference>
<dbReference type="InterPro" id="IPR014445">
    <property type="entry name" value="Gln-dep_NAD_synthase"/>
</dbReference>
<dbReference type="CDD" id="cd07570">
    <property type="entry name" value="GAT_Gln-NAD-synth"/>
    <property type="match status" value="1"/>
</dbReference>
<dbReference type="UniPathway" id="UPA00253">
    <property type="reaction ID" value="UER00334"/>
</dbReference>
<dbReference type="HAMAP" id="MF_02090">
    <property type="entry name" value="NadE_glutamine_dep"/>
    <property type="match status" value="1"/>
</dbReference>
<dbReference type="AlphaFoldDB" id="A0A1W1CJ18"/>
<dbReference type="SUPFAM" id="SSF56317">
    <property type="entry name" value="Carbon-nitrogen hydrolase"/>
    <property type="match status" value="1"/>
</dbReference>
<dbReference type="Gene3D" id="1.10.10.1140">
    <property type="entry name" value="Glutamine-dependent NAD+ synthetase, C-terminal domain"/>
    <property type="match status" value="1"/>
</dbReference>
<dbReference type="CDD" id="cd00553">
    <property type="entry name" value="NAD_synthase"/>
    <property type="match status" value="1"/>
</dbReference>
<evidence type="ECO:0000256" key="3">
    <source>
        <dbReference type="ARBA" id="ARBA00012743"/>
    </source>
</evidence>
<keyword evidence="5" id="KW-0547">Nucleotide-binding</keyword>
<evidence type="ECO:0000256" key="5">
    <source>
        <dbReference type="ARBA" id="ARBA00022741"/>
    </source>
</evidence>
<dbReference type="NCBIfam" id="NF002730">
    <property type="entry name" value="PRK02628.1"/>
    <property type="match status" value="1"/>
</dbReference>
<accession>A0A1W1CJ18</accession>
<dbReference type="InterPro" id="IPR014729">
    <property type="entry name" value="Rossmann-like_a/b/a_fold"/>
</dbReference>
<dbReference type="EC" id="6.3.5.1" evidence="3"/>
<name>A0A1W1CJ18_9ZZZZ</name>
<evidence type="ECO:0000256" key="6">
    <source>
        <dbReference type="ARBA" id="ARBA00022840"/>
    </source>
</evidence>
<dbReference type="Pfam" id="PF02540">
    <property type="entry name" value="NAD_synthase"/>
    <property type="match status" value="1"/>
</dbReference>
<dbReference type="InterPro" id="IPR036526">
    <property type="entry name" value="C-N_Hydrolase_sf"/>
</dbReference>
<sequence length="629" mass="70858">MHGFYRVASAVNKTTVTNPQANTKEIITLLNESNTKDVSIVVFPELTLTGYTASDLFLNQTLIKSQNDALRNILKETENISTIAIIGIALIESGRLYNCAVIIQNGKMLGVIPKSYLPNKKEFYEKRQFSSGRDIVKQNIYLLDQEIPFGVDLLFSDRAEILFGVEICEDLWAITPPSNHMASNGANLIFNLSASNELIGKAEYREELVRTQSARCMGAYVYSSAGVGESTTDTVFGGHAIISEYGSTLAQSKRFNMENSLTIADIDLQKLNWLRLSESSYCDARKKTIRTITISSTPKIKKLERFINPMPFVPSIYQEKKHRCEEIINIQAHGLIKRMTHAHIKKAIIGISGGLDSTLALLSTHRAFEIMGWDSRDIIAITMPGFGTTTRTKNNATQLCKLLGVTLREADIRKISLAEFESIGHNPDDHSVTYENVQARARTSILMNTANREGGLVIGTGDLSEIALGWSTYNGDHMSMYAINSSIPKTLIKYVIEYYKQNIEIADIIDDILDTPISPELLPHDRDNIVQETESIVGPYELHDFFLYHFIKYGAEPSKILFLANHAFDKYDEETIRKWLKKFIWRFFTQQFKRSCMPDGPKVGTISLSPRADWKMPSDADMAIWLEEL</sequence>
<keyword evidence="6" id="KW-0067">ATP-binding</keyword>
<dbReference type="Pfam" id="PF00795">
    <property type="entry name" value="CN_hydrolase"/>
    <property type="match status" value="1"/>
</dbReference>
<dbReference type="GO" id="GO:0009435">
    <property type="term" value="P:NAD+ biosynthetic process"/>
    <property type="evidence" value="ECO:0007669"/>
    <property type="project" value="UniProtKB-UniPathway"/>
</dbReference>